<keyword evidence="1" id="KW-0812">Transmembrane</keyword>
<comment type="caution">
    <text evidence="3">The sequence shown here is derived from an EMBL/GenBank/DDBJ whole genome shotgun (WGS) entry which is preliminary data.</text>
</comment>
<organism evidence="3 4">
    <name type="scientific">Bacillus carboniphilus</name>
    <dbReference type="NCBI Taxonomy" id="86663"/>
    <lineage>
        <taxon>Bacteria</taxon>
        <taxon>Bacillati</taxon>
        <taxon>Bacillota</taxon>
        <taxon>Bacilli</taxon>
        <taxon>Bacillales</taxon>
        <taxon>Bacillaceae</taxon>
        <taxon>Bacillus</taxon>
    </lineage>
</organism>
<dbReference type="RefSeq" id="WP_343803261.1">
    <property type="nucleotide sequence ID" value="NZ_BAAADJ010000063.1"/>
</dbReference>
<accession>A0ABN0WSB4</accession>
<evidence type="ECO:0000313" key="4">
    <source>
        <dbReference type="Proteomes" id="UP001500782"/>
    </source>
</evidence>
<dbReference type="Pfam" id="PF00990">
    <property type="entry name" value="GGDEF"/>
    <property type="match status" value="1"/>
</dbReference>
<dbReference type="PANTHER" id="PTHR45138">
    <property type="entry name" value="REGULATORY COMPONENTS OF SENSORY TRANSDUCTION SYSTEM"/>
    <property type="match status" value="1"/>
</dbReference>
<proteinExistence type="predicted"/>
<dbReference type="InterPro" id="IPR029787">
    <property type="entry name" value="Nucleotide_cyclase"/>
</dbReference>
<dbReference type="SMART" id="SM00267">
    <property type="entry name" value="GGDEF"/>
    <property type="match status" value="1"/>
</dbReference>
<dbReference type="InterPro" id="IPR000160">
    <property type="entry name" value="GGDEF_dom"/>
</dbReference>
<evidence type="ECO:0000256" key="1">
    <source>
        <dbReference type="SAM" id="Phobius"/>
    </source>
</evidence>
<dbReference type="InterPro" id="IPR050469">
    <property type="entry name" value="Diguanylate_Cyclase"/>
</dbReference>
<dbReference type="SUPFAM" id="SSF55073">
    <property type="entry name" value="Nucleotide cyclase"/>
    <property type="match status" value="1"/>
</dbReference>
<evidence type="ECO:0000313" key="3">
    <source>
        <dbReference type="EMBL" id="GAA0345489.1"/>
    </source>
</evidence>
<name>A0ABN0WSB4_9BACI</name>
<feature type="transmembrane region" description="Helical" evidence="1">
    <location>
        <begin position="131"/>
        <end position="150"/>
    </location>
</feature>
<feature type="transmembrane region" description="Helical" evidence="1">
    <location>
        <begin position="21"/>
        <end position="38"/>
    </location>
</feature>
<feature type="transmembrane region" description="Helical" evidence="1">
    <location>
        <begin position="50"/>
        <end position="68"/>
    </location>
</feature>
<dbReference type="Proteomes" id="UP001500782">
    <property type="component" value="Unassembled WGS sequence"/>
</dbReference>
<keyword evidence="4" id="KW-1185">Reference proteome</keyword>
<protein>
    <recommendedName>
        <fullName evidence="2">GGDEF domain-containing protein</fullName>
    </recommendedName>
</protein>
<dbReference type="InterPro" id="IPR043128">
    <property type="entry name" value="Rev_trsase/Diguanyl_cyclase"/>
</dbReference>
<feature type="domain" description="GGDEF" evidence="2">
    <location>
        <begin position="219"/>
        <end position="350"/>
    </location>
</feature>
<keyword evidence="1" id="KW-0472">Membrane</keyword>
<dbReference type="NCBIfam" id="TIGR00254">
    <property type="entry name" value="GGDEF"/>
    <property type="match status" value="1"/>
</dbReference>
<sequence length="350" mass="39908">MRSLLKSAYQSDHALEVIFSSLRWFFLVLSIVVFSLQYFENPVQLKLNLFIYLVIFGILYMGVSDFYLHKSSAGSRMYNLMTKGGPLFDFIAFSALVPLTGGTESPLFPLAYLIILHVAVYWRFLGGVIAAFLFILVYSIIYFVQASGVYTLNGFIPYFSDVFFLLLIGGLGGIIVSRERKHHSEKNVLAEAANRDYLTNLLNHRSFQEDLRKDLEKHVDFYLVLTDIDKFKSINDRYGHVTGDKVLREIGAIMTSMLPKKQGKVYRYGGEEFALILYSDDQTKVNKLLVEIKQAVANHHFYCEGEAFSITMSFGSCKQNGEYPDQLVEKADKLLYEAKNQGRNQIVYPG</sequence>
<dbReference type="PROSITE" id="PS50887">
    <property type="entry name" value="GGDEF"/>
    <property type="match status" value="1"/>
</dbReference>
<dbReference type="CDD" id="cd01949">
    <property type="entry name" value="GGDEF"/>
    <property type="match status" value="1"/>
</dbReference>
<evidence type="ECO:0000259" key="2">
    <source>
        <dbReference type="PROSITE" id="PS50887"/>
    </source>
</evidence>
<reference evidence="3 4" key="1">
    <citation type="journal article" date="2019" name="Int. J. Syst. Evol. Microbiol.">
        <title>The Global Catalogue of Microorganisms (GCM) 10K type strain sequencing project: providing services to taxonomists for standard genome sequencing and annotation.</title>
        <authorList>
            <consortium name="The Broad Institute Genomics Platform"/>
            <consortium name="The Broad Institute Genome Sequencing Center for Infectious Disease"/>
            <person name="Wu L."/>
            <person name="Ma J."/>
        </authorList>
    </citation>
    <scope>NUCLEOTIDE SEQUENCE [LARGE SCALE GENOMIC DNA]</scope>
    <source>
        <strain evidence="3 4">JCM 9731</strain>
    </source>
</reference>
<dbReference type="EMBL" id="BAAADJ010000063">
    <property type="protein sequence ID" value="GAA0345489.1"/>
    <property type="molecule type" value="Genomic_DNA"/>
</dbReference>
<gene>
    <name evidence="3" type="ORF">GCM10008967_39900</name>
</gene>
<keyword evidence="1" id="KW-1133">Transmembrane helix</keyword>
<dbReference type="Gene3D" id="3.30.70.270">
    <property type="match status" value="1"/>
</dbReference>
<feature type="transmembrane region" description="Helical" evidence="1">
    <location>
        <begin position="156"/>
        <end position="176"/>
    </location>
</feature>
<dbReference type="PANTHER" id="PTHR45138:SF9">
    <property type="entry name" value="DIGUANYLATE CYCLASE DGCM-RELATED"/>
    <property type="match status" value="1"/>
</dbReference>